<dbReference type="Proteomes" id="UP000095395">
    <property type="component" value="Unassembled WGS sequence"/>
</dbReference>
<dbReference type="AlphaFoldDB" id="A0A174ABE7"/>
<keyword evidence="4" id="KW-0680">Restriction system</keyword>
<feature type="active site" evidence="5">
    <location>
        <position position="79"/>
    </location>
</feature>
<evidence type="ECO:0000256" key="3">
    <source>
        <dbReference type="ARBA" id="ARBA00022691"/>
    </source>
</evidence>
<organism evidence="8 9">
    <name type="scientific">Roseburia inulinivorans</name>
    <dbReference type="NCBI Taxonomy" id="360807"/>
    <lineage>
        <taxon>Bacteria</taxon>
        <taxon>Bacillati</taxon>
        <taxon>Bacillota</taxon>
        <taxon>Clostridia</taxon>
        <taxon>Lachnospirales</taxon>
        <taxon>Lachnospiraceae</taxon>
        <taxon>Roseburia</taxon>
    </lineage>
</organism>
<dbReference type="EMBL" id="CYYR01000009">
    <property type="protein sequence ID" value="CUN85734.1"/>
    <property type="molecule type" value="Genomic_DNA"/>
</dbReference>
<dbReference type="PRINTS" id="PR00105">
    <property type="entry name" value="C5METTRFRASE"/>
</dbReference>
<sequence>MTNFIDLFCGAGGFSTGLEMAGFRCIGGIDNVERIVSTHALNHKFSKSICGDIRNISPEEFEKELNGQKVDIIIGGPPCPTFSTIGDAKIRSVTGKPTREDPRNELFMTYLKYVDYFRPEIFVIENVPNFITKYKGEIFKKAVEIIESIGKTDTEDGVYEVEPIEVLNAVYYGVPQTRKRMILVAHKKHGVKYHYPEQTHYFDQDDEKAKTLKHFVTVGDAIRDLPTITDNWRVSEVEYSRFDDLSEYEKLMRENNPGKTVKNNICRMSNDRAKRVFPHMAQGSKYMDLPPEVRQILPFREDIFKDRLKRLMEDQPSWTVLAHIGMDGYMYIHPTENRTLSVREAARIQSFPDDFEFVGNQQDTYVQVGNAVPPLLGRAIGNSIMKYICDIKEQGYGI</sequence>
<dbReference type="RefSeq" id="WP_055301938.1">
    <property type="nucleotide sequence ID" value="NZ_CYYR01000009.1"/>
</dbReference>
<dbReference type="PANTHER" id="PTHR10629">
    <property type="entry name" value="CYTOSINE-SPECIFIC METHYLTRANSFERASE"/>
    <property type="match status" value="1"/>
</dbReference>
<evidence type="ECO:0000256" key="6">
    <source>
        <dbReference type="RuleBase" id="RU000416"/>
    </source>
</evidence>
<name>A0A174ABE7_9FIRM</name>
<evidence type="ECO:0000313" key="9">
    <source>
        <dbReference type="Proteomes" id="UP000095395"/>
    </source>
</evidence>
<dbReference type="InterPro" id="IPR018117">
    <property type="entry name" value="C5_DNA_meth_AS"/>
</dbReference>
<keyword evidence="2 5" id="KW-0808">Transferase</keyword>
<dbReference type="SUPFAM" id="SSF53335">
    <property type="entry name" value="S-adenosyl-L-methionine-dependent methyltransferases"/>
    <property type="match status" value="1"/>
</dbReference>
<dbReference type="NCBIfam" id="TIGR00675">
    <property type="entry name" value="dcm"/>
    <property type="match status" value="1"/>
</dbReference>
<comment type="similarity">
    <text evidence="5 6">Belongs to the class I-like SAM-binding methyltransferase superfamily. C5-methyltransferase family.</text>
</comment>
<reference evidence="8 9" key="1">
    <citation type="submission" date="2015-09" db="EMBL/GenBank/DDBJ databases">
        <authorList>
            <consortium name="Pathogen Informatics"/>
        </authorList>
    </citation>
    <scope>NUCLEOTIDE SEQUENCE [LARGE SCALE GENOMIC DNA]</scope>
    <source>
        <strain evidence="8 9">2789STDY5608835</strain>
    </source>
</reference>
<evidence type="ECO:0000256" key="1">
    <source>
        <dbReference type="ARBA" id="ARBA00022603"/>
    </source>
</evidence>
<evidence type="ECO:0000313" key="8">
    <source>
        <dbReference type="EMBL" id="CUN85734.1"/>
    </source>
</evidence>
<keyword evidence="3 5" id="KW-0949">S-adenosyl-L-methionine</keyword>
<proteinExistence type="inferred from homology"/>
<dbReference type="PANTHER" id="PTHR10629:SF52">
    <property type="entry name" value="DNA (CYTOSINE-5)-METHYLTRANSFERASE 1"/>
    <property type="match status" value="1"/>
</dbReference>
<dbReference type="PROSITE" id="PS51679">
    <property type="entry name" value="SAM_MT_C5"/>
    <property type="match status" value="1"/>
</dbReference>
<evidence type="ECO:0000256" key="5">
    <source>
        <dbReference type="PROSITE-ProRule" id="PRU01016"/>
    </source>
</evidence>
<evidence type="ECO:0000256" key="2">
    <source>
        <dbReference type="ARBA" id="ARBA00022679"/>
    </source>
</evidence>
<dbReference type="InterPro" id="IPR029063">
    <property type="entry name" value="SAM-dependent_MTases_sf"/>
</dbReference>
<evidence type="ECO:0000256" key="4">
    <source>
        <dbReference type="ARBA" id="ARBA00022747"/>
    </source>
</evidence>
<dbReference type="Pfam" id="PF00145">
    <property type="entry name" value="DNA_methylase"/>
    <property type="match status" value="1"/>
</dbReference>
<dbReference type="GO" id="GO:0044027">
    <property type="term" value="P:negative regulation of gene expression via chromosomal CpG island methylation"/>
    <property type="evidence" value="ECO:0007669"/>
    <property type="project" value="TreeGrafter"/>
</dbReference>
<dbReference type="Gene3D" id="3.40.50.150">
    <property type="entry name" value="Vaccinia Virus protein VP39"/>
    <property type="match status" value="1"/>
</dbReference>
<dbReference type="PROSITE" id="PS00094">
    <property type="entry name" value="C5_MTASE_1"/>
    <property type="match status" value="1"/>
</dbReference>
<dbReference type="InterPro" id="IPR050390">
    <property type="entry name" value="C5-Methyltransferase"/>
</dbReference>
<protein>
    <recommendedName>
        <fullName evidence="7">Cytosine-specific methyltransferase</fullName>
        <ecNumber evidence="7">2.1.1.37</ecNumber>
    </recommendedName>
</protein>
<dbReference type="InterPro" id="IPR001525">
    <property type="entry name" value="C5_MeTfrase"/>
</dbReference>
<dbReference type="Gene3D" id="3.90.120.10">
    <property type="entry name" value="DNA Methylase, subunit A, domain 2"/>
    <property type="match status" value="1"/>
</dbReference>
<evidence type="ECO:0000256" key="7">
    <source>
        <dbReference type="RuleBase" id="RU000417"/>
    </source>
</evidence>
<gene>
    <name evidence="8" type="primary">bspRIM_1</name>
    <name evidence="8" type="ORF">ERS852392_01536</name>
</gene>
<comment type="catalytic activity">
    <reaction evidence="7">
        <text>a 2'-deoxycytidine in DNA + S-adenosyl-L-methionine = a 5-methyl-2'-deoxycytidine in DNA + S-adenosyl-L-homocysteine + H(+)</text>
        <dbReference type="Rhea" id="RHEA:13681"/>
        <dbReference type="Rhea" id="RHEA-COMP:11369"/>
        <dbReference type="Rhea" id="RHEA-COMP:11370"/>
        <dbReference type="ChEBI" id="CHEBI:15378"/>
        <dbReference type="ChEBI" id="CHEBI:57856"/>
        <dbReference type="ChEBI" id="CHEBI:59789"/>
        <dbReference type="ChEBI" id="CHEBI:85452"/>
        <dbReference type="ChEBI" id="CHEBI:85454"/>
        <dbReference type="EC" id="2.1.1.37"/>
    </reaction>
</comment>
<dbReference type="GO" id="GO:0003886">
    <property type="term" value="F:DNA (cytosine-5-)-methyltransferase activity"/>
    <property type="evidence" value="ECO:0007669"/>
    <property type="project" value="UniProtKB-EC"/>
</dbReference>
<dbReference type="GO" id="GO:0009307">
    <property type="term" value="P:DNA restriction-modification system"/>
    <property type="evidence" value="ECO:0007669"/>
    <property type="project" value="UniProtKB-KW"/>
</dbReference>
<dbReference type="EC" id="2.1.1.37" evidence="7"/>
<dbReference type="GO" id="GO:0003677">
    <property type="term" value="F:DNA binding"/>
    <property type="evidence" value="ECO:0007669"/>
    <property type="project" value="TreeGrafter"/>
</dbReference>
<accession>A0A174ABE7</accession>
<keyword evidence="1 5" id="KW-0489">Methyltransferase</keyword>
<dbReference type="GO" id="GO:0032259">
    <property type="term" value="P:methylation"/>
    <property type="evidence" value="ECO:0007669"/>
    <property type="project" value="UniProtKB-KW"/>
</dbReference>